<keyword evidence="6 11" id="KW-0645">Protease</keyword>
<comment type="subcellular location">
    <subcellularLocation>
        <location evidence="2">Cytoplasm</location>
    </subcellularLocation>
</comment>
<evidence type="ECO:0000313" key="15">
    <source>
        <dbReference type="Proteomes" id="UP001302812"/>
    </source>
</evidence>
<dbReference type="PANTHER" id="PTHR23422">
    <property type="entry name" value="DIPEPTIDYL PEPTIDASE III-RELATED"/>
    <property type="match status" value="1"/>
</dbReference>
<keyword evidence="9 11" id="KW-0862">Zinc</keyword>
<organism evidence="14 15">
    <name type="scientific">Canariomyces notabilis</name>
    <dbReference type="NCBI Taxonomy" id="2074819"/>
    <lineage>
        <taxon>Eukaryota</taxon>
        <taxon>Fungi</taxon>
        <taxon>Dikarya</taxon>
        <taxon>Ascomycota</taxon>
        <taxon>Pezizomycotina</taxon>
        <taxon>Sordariomycetes</taxon>
        <taxon>Sordariomycetidae</taxon>
        <taxon>Sordariales</taxon>
        <taxon>Chaetomiaceae</taxon>
        <taxon>Canariomyces</taxon>
    </lineage>
</organism>
<proteinExistence type="inferred from homology"/>
<protein>
    <recommendedName>
        <fullName evidence="11">Dipeptidyl peptidase 3</fullName>
        <ecNumber evidence="11">3.4.14.4</ecNumber>
    </recommendedName>
    <alternativeName>
        <fullName evidence="11">Dipeptidyl aminopeptidase III</fullName>
    </alternativeName>
    <alternativeName>
        <fullName evidence="11">Dipeptidyl peptidase III</fullName>
    </alternativeName>
</protein>
<comment type="similarity">
    <text evidence="3 11">Belongs to the peptidase M49 family.</text>
</comment>
<accession>A0AAN6TLK7</accession>
<dbReference type="GO" id="GO:0008239">
    <property type="term" value="F:dipeptidyl-peptidase activity"/>
    <property type="evidence" value="ECO:0007669"/>
    <property type="project" value="UniProtKB-UniRule"/>
</dbReference>
<evidence type="ECO:0000256" key="4">
    <source>
        <dbReference type="ARBA" id="ARBA00022438"/>
    </source>
</evidence>
<dbReference type="GO" id="GO:0006508">
    <property type="term" value="P:proteolysis"/>
    <property type="evidence" value="ECO:0007669"/>
    <property type="project" value="UniProtKB-KW"/>
</dbReference>
<gene>
    <name evidence="14" type="ORF">N656DRAFT_700537</name>
</gene>
<keyword evidence="5 11" id="KW-0963">Cytoplasm</keyword>
<reference evidence="14" key="2">
    <citation type="submission" date="2023-05" db="EMBL/GenBank/DDBJ databases">
        <authorList>
            <consortium name="Lawrence Berkeley National Laboratory"/>
            <person name="Steindorff A."/>
            <person name="Hensen N."/>
            <person name="Bonometti L."/>
            <person name="Westerberg I."/>
            <person name="Brannstrom I.O."/>
            <person name="Guillou S."/>
            <person name="Cros-Aarteil S."/>
            <person name="Calhoun S."/>
            <person name="Haridas S."/>
            <person name="Kuo A."/>
            <person name="Mondo S."/>
            <person name="Pangilinan J."/>
            <person name="Riley R."/>
            <person name="Labutti K."/>
            <person name="Andreopoulos B."/>
            <person name="Lipzen A."/>
            <person name="Chen C."/>
            <person name="Yanf M."/>
            <person name="Daum C."/>
            <person name="Ng V."/>
            <person name="Clum A."/>
            <person name="Ohm R."/>
            <person name="Martin F."/>
            <person name="Silar P."/>
            <person name="Natvig D."/>
            <person name="Lalanne C."/>
            <person name="Gautier V."/>
            <person name="Ament-Velasquez S.L."/>
            <person name="Kruys A."/>
            <person name="Hutchinson M.I."/>
            <person name="Powell A.J."/>
            <person name="Barry K."/>
            <person name="Miller A.N."/>
            <person name="Grigoriev I.V."/>
            <person name="Debuchy R."/>
            <person name="Gladieux P."/>
            <person name="Thoren M.H."/>
            <person name="Johannesson H."/>
        </authorList>
    </citation>
    <scope>NUCLEOTIDE SEQUENCE</scope>
    <source>
        <strain evidence="14">CBS 508.74</strain>
    </source>
</reference>
<evidence type="ECO:0000256" key="12">
    <source>
        <dbReference type="PIRSR" id="PIRSR007828-1"/>
    </source>
</evidence>
<name>A0AAN6TLK7_9PEZI</name>
<dbReference type="PANTHER" id="PTHR23422:SF11">
    <property type="entry name" value="DIPEPTIDYL PEPTIDASE 3"/>
    <property type="match status" value="1"/>
</dbReference>
<dbReference type="GO" id="GO:0008235">
    <property type="term" value="F:metalloexopeptidase activity"/>
    <property type="evidence" value="ECO:0007669"/>
    <property type="project" value="InterPro"/>
</dbReference>
<dbReference type="Pfam" id="PF03571">
    <property type="entry name" value="Peptidase_M49"/>
    <property type="match status" value="1"/>
</dbReference>
<comment type="cofactor">
    <cofactor evidence="11 13">
        <name>Zn(2+)</name>
        <dbReference type="ChEBI" id="CHEBI:29105"/>
    </cofactor>
    <text evidence="11 13">Binds 1 zinc ion per subunit.</text>
</comment>
<evidence type="ECO:0000313" key="14">
    <source>
        <dbReference type="EMBL" id="KAK4116311.1"/>
    </source>
</evidence>
<comment type="caution">
    <text evidence="14">The sequence shown here is derived from an EMBL/GenBank/DDBJ whole genome shotgun (WGS) entry which is preliminary data.</text>
</comment>
<feature type="binding site" evidence="13">
    <location>
        <position position="430"/>
    </location>
    <ligand>
        <name>Zn(2+)</name>
        <dbReference type="ChEBI" id="CHEBI:29105"/>
        <note>catalytic</note>
    </ligand>
</feature>
<dbReference type="EMBL" id="MU853333">
    <property type="protein sequence ID" value="KAK4116311.1"/>
    <property type="molecule type" value="Genomic_DNA"/>
</dbReference>
<evidence type="ECO:0000256" key="13">
    <source>
        <dbReference type="PIRSR" id="PIRSR007828-2"/>
    </source>
</evidence>
<evidence type="ECO:0000256" key="6">
    <source>
        <dbReference type="ARBA" id="ARBA00022670"/>
    </source>
</evidence>
<evidence type="ECO:0000256" key="8">
    <source>
        <dbReference type="ARBA" id="ARBA00022801"/>
    </source>
</evidence>
<keyword evidence="15" id="KW-1185">Reference proteome</keyword>
<dbReference type="Proteomes" id="UP001302812">
    <property type="component" value="Unassembled WGS sequence"/>
</dbReference>
<dbReference type="InterPro" id="IPR005317">
    <property type="entry name" value="Dipeptidyl-peptase3"/>
</dbReference>
<keyword evidence="10 11" id="KW-0482">Metalloprotease</keyword>
<keyword evidence="4 11" id="KW-0031">Aminopeptidase</keyword>
<dbReference type="GO" id="GO:0005737">
    <property type="term" value="C:cytoplasm"/>
    <property type="evidence" value="ECO:0007669"/>
    <property type="project" value="UniProtKB-SubCell"/>
</dbReference>
<keyword evidence="8 11" id="KW-0378">Hydrolase</keyword>
<feature type="binding site" evidence="13">
    <location>
        <position position="489"/>
    </location>
    <ligand>
        <name>Zn(2+)</name>
        <dbReference type="ChEBI" id="CHEBI:29105"/>
        <note>catalytic</note>
    </ligand>
</feature>
<dbReference type="EC" id="3.4.14.4" evidence="11"/>
<dbReference type="GeneID" id="89935000"/>
<dbReference type="InterPro" id="IPR039461">
    <property type="entry name" value="Peptidase_M49"/>
</dbReference>
<evidence type="ECO:0000256" key="11">
    <source>
        <dbReference type="PIRNR" id="PIRNR007828"/>
    </source>
</evidence>
<feature type="active site" evidence="12">
    <location>
        <position position="431"/>
    </location>
</feature>
<dbReference type="GO" id="GO:0004177">
    <property type="term" value="F:aminopeptidase activity"/>
    <property type="evidence" value="ECO:0007669"/>
    <property type="project" value="UniProtKB-KW"/>
</dbReference>
<evidence type="ECO:0000256" key="2">
    <source>
        <dbReference type="ARBA" id="ARBA00004496"/>
    </source>
</evidence>
<feature type="binding site" evidence="13">
    <location>
        <position position="435"/>
    </location>
    <ligand>
        <name>Zn(2+)</name>
        <dbReference type="ChEBI" id="CHEBI:29105"/>
        <note>catalytic</note>
    </ligand>
</feature>
<evidence type="ECO:0000256" key="5">
    <source>
        <dbReference type="ARBA" id="ARBA00022490"/>
    </source>
</evidence>
<dbReference type="Gene3D" id="3.30.540.30">
    <property type="match status" value="2"/>
</dbReference>
<evidence type="ECO:0000256" key="10">
    <source>
        <dbReference type="ARBA" id="ARBA00023049"/>
    </source>
</evidence>
<evidence type="ECO:0000256" key="3">
    <source>
        <dbReference type="ARBA" id="ARBA00010200"/>
    </source>
</evidence>
<dbReference type="RefSeq" id="XP_064673881.1">
    <property type="nucleotide sequence ID" value="XM_064810875.1"/>
</dbReference>
<reference evidence="14" key="1">
    <citation type="journal article" date="2023" name="Mol. Phylogenet. Evol.">
        <title>Genome-scale phylogeny and comparative genomics of the fungal order Sordariales.</title>
        <authorList>
            <person name="Hensen N."/>
            <person name="Bonometti L."/>
            <person name="Westerberg I."/>
            <person name="Brannstrom I.O."/>
            <person name="Guillou S."/>
            <person name="Cros-Aarteil S."/>
            <person name="Calhoun S."/>
            <person name="Haridas S."/>
            <person name="Kuo A."/>
            <person name="Mondo S."/>
            <person name="Pangilinan J."/>
            <person name="Riley R."/>
            <person name="LaButti K."/>
            <person name="Andreopoulos B."/>
            <person name="Lipzen A."/>
            <person name="Chen C."/>
            <person name="Yan M."/>
            <person name="Daum C."/>
            <person name="Ng V."/>
            <person name="Clum A."/>
            <person name="Steindorff A."/>
            <person name="Ohm R.A."/>
            <person name="Martin F."/>
            <person name="Silar P."/>
            <person name="Natvig D.O."/>
            <person name="Lalanne C."/>
            <person name="Gautier V."/>
            <person name="Ament-Velasquez S.L."/>
            <person name="Kruys A."/>
            <person name="Hutchinson M.I."/>
            <person name="Powell A.J."/>
            <person name="Barry K."/>
            <person name="Miller A.N."/>
            <person name="Grigoriev I.V."/>
            <person name="Debuchy R."/>
            <person name="Gladieux P."/>
            <person name="Hiltunen Thoren M."/>
            <person name="Johannesson H."/>
        </authorList>
    </citation>
    <scope>NUCLEOTIDE SEQUENCE</scope>
    <source>
        <strain evidence="14">CBS 508.74</strain>
    </source>
</reference>
<evidence type="ECO:0000256" key="1">
    <source>
        <dbReference type="ARBA" id="ARBA00001336"/>
    </source>
</evidence>
<dbReference type="AlphaFoldDB" id="A0AAN6TLK7"/>
<evidence type="ECO:0000256" key="7">
    <source>
        <dbReference type="ARBA" id="ARBA00022723"/>
    </source>
</evidence>
<dbReference type="GO" id="GO:0046872">
    <property type="term" value="F:metal ion binding"/>
    <property type="evidence" value="ECO:0007669"/>
    <property type="project" value="UniProtKB-KW"/>
</dbReference>
<evidence type="ECO:0000256" key="9">
    <source>
        <dbReference type="ARBA" id="ARBA00022833"/>
    </source>
</evidence>
<keyword evidence="7 11" id="KW-0479">Metal-binding</keyword>
<sequence length="682" mass="77238">MAVKEIQVFRLGVETQFERLTAREKRYAHHMARAAWFGTKIILRQVSPESLAIFDFILELHRACRGDWDTLASLGISRDDIRRFQTYAATFLSNVGNYFGSGDQKFVPDVGDDVLKKFAAISPTLSKLYNELASSINAVPPFSLGYPSGTTQSTYYLGDGITEQDIAIVSRVLEQNSIFPENTRVRKNENGIDFDVLLASVQSGDVSQTFPLPDEKGHIRLVRGDHSAELERVCTELAEAIKYAANSEQKDFIHAYIESFRTGSLDTYRESQRIWVRDRAPRVENIFGFVEPYRDPHGIRSEFEALVAIADVDETRILAKLVENSTNFIRRLPWAAPENDGKGPFEKNLFEPPDFSSIHALAYCSSIIFPGINLPNYNDIRQEHGFKNVIISNRMAVESQAKQYPFIDSSEAETFMKHKFPAYYWWVVLHELLGHGTGQMMVEIEEGKYNFDIENPPINPITGKPITCWYKPGQTWTGQFADLATTVDECRAELVGAYLMDDTELLELFGFTDSSYIRAEDLTYNVYQQLGVDGLRGLANFNVDSGRWGQAHSRAHFAILKCLLLYGGGVVTVSHDKPTQSLKVRVDRFKIVTHGKPALGNMLLRLHMYRCTADVEGCRAYYEELSEVNGEYLEWRQAVLANKPPPLVFVQANTFLDGDTVVLKEYEPTIKGVIESWAEREV</sequence>
<dbReference type="PIRSF" id="PIRSF007828">
    <property type="entry name" value="Dipeptidyl-peptidase_III"/>
    <property type="match status" value="1"/>
</dbReference>
<comment type="catalytic activity">
    <reaction evidence="1 11">
        <text>Release of an N-terminal dipeptide from a peptide comprising four or more residues, with broad specificity. Also acts on dipeptidyl 2-naphthylamides.</text>
        <dbReference type="EC" id="3.4.14.4"/>
    </reaction>
</comment>